<organism evidence="9 10">
    <name type="scientific">Aldrovandia affinis</name>
    <dbReference type="NCBI Taxonomy" id="143900"/>
    <lineage>
        <taxon>Eukaryota</taxon>
        <taxon>Metazoa</taxon>
        <taxon>Chordata</taxon>
        <taxon>Craniata</taxon>
        <taxon>Vertebrata</taxon>
        <taxon>Euteleostomi</taxon>
        <taxon>Actinopterygii</taxon>
        <taxon>Neopterygii</taxon>
        <taxon>Teleostei</taxon>
        <taxon>Notacanthiformes</taxon>
        <taxon>Halosauridae</taxon>
        <taxon>Aldrovandia</taxon>
    </lineage>
</organism>
<sequence length="197" mass="23206">MPVIAKAEFIISEPVGHLMRAKIKGYHYLGSKDSIYDAFVTYNTTDPLVSDWVLNHLRVELEERGEKFRPICLEERDWTPGVPTIDNLSQSIGWSRKTVFVLTEAYVRSGTFKMAFYLAHQRLLDDDTDVMVLLLLEPVRTLSRFVRLRRRLCEHSVLEWPRNPSAEHWFWQRLRNAIRVDNQAMHNKLYSSHFTTK</sequence>
<dbReference type="PROSITE" id="PS50104">
    <property type="entry name" value="TIR"/>
    <property type="match status" value="1"/>
</dbReference>
<comment type="subcellular location">
    <subcellularLocation>
        <location evidence="7">Endomembrane system</location>
        <topology evidence="7">Single-pass type I membrane protein</topology>
    </subcellularLocation>
</comment>
<dbReference type="InterPro" id="IPR035897">
    <property type="entry name" value="Toll_tir_struct_dom_sf"/>
</dbReference>
<evidence type="ECO:0000256" key="5">
    <source>
        <dbReference type="ARBA" id="ARBA00023170"/>
    </source>
</evidence>
<dbReference type="GO" id="GO:0038187">
    <property type="term" value="F:pattern recognition receptor activity"/>
    <property type="evidence" value="ECO:0007669"/>
    <property type="project" value="TreeGrafter"/>
</dbReference>
<accession>A0AAD7SRW1</accession>
<evidence type="ECO:0000256" key="3">
    <source>
        <dbReference type="ARBA" id="ARBA00022989"/>
    </source>
</evidence>
<name>A0AAD7SRW1_9TELE</name>
<dbReference type="GO" id="GO:0032755">
    <property type="term" value="P:positive regulation of interleukin-6 production"/>
    <property type="evidence" value="ECO:0007669"/>
    <property type="project" value="TreeGrafter"/>
</dbReference>
<keyword evidence="3" id="KW-1133">Transmembrane helix</keyword>
<keyword evidence="1" id="KW-0812">Transmembrane</keyword>
<dbReference type="PANTHER" id="PTHR47410:SF1">
    <property type="entry name" value="TOLL-LIKE RECEPTOR 8"/>
    <property type="match status" value="1"/>
</dbReference>
<dbReference type="GO" id="GO:0007249">
    <property type="term" value="P:canonical NF-kappaB signal transduction"/>
    <property type="evidence" value="ECO:0007669"/>
    <property type="project" value="TreeGrafter"/>
</dbReference>
<keyword evidence="6" id="KW-0325">Glycoprotein</keyword>
<dbReference type="SMART" id="SM00255">
    <property type="entry name" value="TIR"/>
    <property type="match status" value="1"/>
</dbReference>
<gene>
    <name evidence="9" type="ORF">AAFF_G00287380</name>
</gene>
<proteinExistence type="predicted"/>
<keyword evidence="4" id="KW-0472">Membrane</keyword>
<dbReference type="InterPro" id="IPR000157">
    <property type="entry name" value="TIR_dom"/>
</dbReference>
<evidence type="ECO:0000256" key="4">
    <source>
        <dbReference type="ARBA" id="ARBA00023136"/>
    </source>
</evidence>
<evidence type="ECO:0000256" key="6">
    <source>
        <dbReference type="ARBA" id="ARBA00023180"/>
    </source>
</evidence>
<evidence type="ECO:0000259" key="8">
    <source>
        <dbReference type="PROSITE" id="PS50104"/>
    </source>
</evidence>
<dbReference type="PRINTS" id="PR01537">
    <property type="entry name" value="INTRLKN1R1F"/>
</dbReference>
<keyword evidence="10" id="KW-1185">Reference proteome</keyword>
<dbReference type="GO" id="GO:0012505">
    <property type="term" value="C:endomembrane system"/>
    <property type="evidence" value="ECO:0007669"/>
    <property type="project" value="UniProtKB-SubCell"/>
</dbReference>
<dbReference type="Pfam" id="PF01582">
    <property type="entry name" value="TIR"/>
    <property type="match status" value="1"/>
</dbReference>
<protein>
    <recommendedName>
        <fullName evidence="8">TIR domain-containing protein</fullName>
    </recommendedName>
</protein>
<dbReference type="SUPFAM" id="SSF52200">
    <property type="entry name" value="Toll/Interleukin receptor TIR domain"/>
    <property type="match status" value="1"/>
</dbReference>
<keyword evidence="5" id="KW-0675">Receptor</keyword>
<evidence type="ECO:0000256" key="7">
    <source>
        <dbReference type="ARBA" id="ARBA00046288"/>
    </source>
</evidence>
<feature type="domain" description="TIR" evidence="8">
    <location>
        <begin position="34"/>
        <end position="178"/>
    </location>
</feature>
<reference evidence="9" key="1">
    <citation type="journal article" date="2023" name="Science">
        <title>Genome structures resolve the early diversification of teleost fishes.</title>
        <authorList>
            <person name="Parey E."/>
            <person name="Louis A."/>
            <person name="Montfort J."/>
            <person name="Bouchez O."/>
            <person name="Roques C."/>
            <person name="Iampietro C."/>
            <person name="Lluch J."/>
            <person name="Castinel A."/>
            <person name="Donnadieu C."/>
            <person name="Desvignes T."/>
            <person name="Floi Bucao C."/>
            <person name="Jouanno E."/>
            <person name="Wen M."/>
            <person name="Mejri S."/>
            <person name="Dirks R."/>
            <person name="Jansen H."/>
            <person name="Henkel C."/>
            <person name="Chen W.J."/>
            <person name="Zahm M."/>
            <person name="Cabau C."/>
            <person name="Klopp C."/>
            <person name="Thompson A.W."/>
            <person name="Robinson-Rechavi M."/>
            <person name="Braasch I."/>
            <person name="Lecointre G."/>
            <person name="Bobe J."/>
            <person name="Postlethwait J.H."/>
            <person name="Berthelot C."/>
            <person name="Roest Crollius H."/>
            <person name="Guiguen Y."/>
        </authorList>
    </citation>
    <scope>NUCLEOTIDE SEQUENCE</scope>
    <source>
        <strain evidence="9">NC1722</strain>
    </source>
</reference>
<dbReference type="AlphaFoldDB" id="A0AAD7SRW1"/>
<dbReference type="GO" id="GO:0005886">
    <property type="term" value="C:plasma membrane"/>
    <property type="evidence" value="ECO:0007669"/>
    <property type="project" value="TreeGrafter"/>
</dbReference>
<keyword evidence="2" id="KW-0732">Signal</keyword>
<dbReference type="EMBL" id="JAINUG010000040">
    <property type="protein sequence ID" value="KAJ8407062.1"/>
    <property type="molecule type" value="Genomic_DNA"/>
</dbReference>
<dbReference type="Proteomes" id="UP001221898">
    <property type="component" value="Unassembled WGS sequence"/>
</dbReference>
<dbReference type="GO" id="GO:0002224">
    <property type="term" value="P:toll-like receptor signaling pathway"/>
    <property type="evidence" value="ECO:0007669"/>
    <property type="project" value="TreeGrafter"/>
</dbReference>
<dbReference type="Gene3D" id="3.40.50.10140">
    <property type="entry name" value="Toll/interleukin-1 receptor homology (TIR) domain"/>
    <property type="match status" value="1"/>
</dbReference>
<evidence type="ECO:0000256" key="1">
    <source>
        <dbReference type="ARBA" id="ARBA00022692"/>
    </source>
</evidence>
<comment type="caution">
    <text evidence="9">The sequence shown here is derived from an EMBL/GenBank/DDBJ whole genome shotgun (WGS) entry which is preliminary data.</text>
</comment>
<dbReference type="PANTHER" id="PTHR47410">
    <property type="entry name" value="TOLL-LIKE RECEPTOR 7-RELATED"/>
    <property type="match status" value="1"/>
</dbReference>
<dbReference type="FunFam" id="3.40.50.10140:FF:000003">
    <property type="entry name" value="Toll-like receptor 7"/>
    <property type="match status" value="1"/>
</dbReference>
<evidence type="ECO:0000256" key="2">
    <source>
        <dbReference type="ARBA" id="ARBA00022729"/>
    </source>
</evidence>
<evidence type="ECO:0000313" key="9">
    <source>
        <dbReference type="EMBL" id="KAJ8407062.1"/>
    </source>
</evidence>
<evidence type="ECO:0000313" key="10">
    <source>
        <dbReference type="Proteomes" id="UP001221898"/>
    </source>
</evidence>
<dbReference type="GO" id="GO:0051607">
    <property type="term" value="P:defense response to virus"/>
    <property type="evidence" value="ECO:0007669"/>
    <property type="project" value="TreeGrafter"/>
</dbReference>